<evidence type="ECO:0000313" key="2">
    <source>
        <dbReference type="Proteomes" id="UP000050741"/>
    </source>
</evidence>
<protein>
    <submittedName>
        <fullName evidence="3">Secreted protein</fullName>
    </submittedName>
</protein>
<feature type="compositionally biased region" description="Basic and acidic residues" evidence="1">
    <location>
        <begin position="91"/>
        <end position="105"/>
    </location>
</feature>
<keyword evidence="2" id="KW-1185">Reference proteome</keyword>
<organism evidence="2 3">
    <name type="scientific">Globodera pallida</name>
    <name type="common">Potato cyst nematode worm</name>
    <name type="synonym">Heterodera pallida</name>
    <dbReference type="NCBI Taxonomy" id="36090"/>
    <lineage>
        <taxon>Eukaryota</taxon>
        <taxon>Metazoa</taxon>
        <taxon>Ecdysozoa</taxon>
        <taxon>Nematoda</taxon>
        <taxon>Chromadorea</taxon>
        <taxon>Rhabditida</taxon>
        <taxon>Tylenchina</taxon>
        <taxon>Tylenchomorpha</taxon>
        <taxon>Tylenchoidea</taxon>
        <taxon>Heteroderidae</taxon>
        <taxon>Heteroderinae</taxon>
        <taxon>Globodera</taxon>
    </lineage>
</organism>
<dbReference type="Proteomes" id="UP000050741">
    <property type="component" value="Unassembled WGS sequence"/>
</dbReference>
<feature type="region of interest" description="Disordered" evidence="1">
    <location>
        <begin position="91"/>
        <end position="121"/>
    </location>
</feature>
<evidence type="ECO:0000256" key="1">
    <source>
        <dbReference type="SAM" id="MobiDB-lite"/>
    </source>
</evidence>
<reference evidence="2" key="1">
    <citation type="submission" date="2014-05" db="EMBL/GenBank/DDBJ databases">
        <title>The genome and life-stage specific transcriptomes of Globodera pallida elucidate key aspects of plant parasitism by a cyst nematode.</title>
        <authorList>
            <person name="Cotton J.A."/>
            <person name="Lilley C.J."/>
            <person name="Jones L.M."/>
            <person name="Kikuchi T."/>
            <person name="Reid A.J."/>
            <person name="Thorpe P."/>
            <person name="Tsai I.J."/>
            <person name="Beasley H."/>
            <person name="Blok V."/>
            <person name="Cock P.J.A."/>
            <person name="Van den Akker S.E."/>
            <person name="Holroyd N."/>
            <person name="Hunt M."/>
            <person name="Mantelin S."/>
            <person name="Naghra H."/>
            <person name="Pain A."/>
            <person name="Palomares-Rius J.E."/>
            <person name="Zarowiecki M."/>
            <person name="Berriman M."/>
            <person name="Jones J.T."/>
            <person name="Urwin P.E."/>
        </authorList>
    </citation>
    <scope>NUCLEOTIDE SEQUENCE [LARGE SCALE GENOMIC DNA]</scope>
    <source>
        <strain evidence="2">Lindley</strain>
    </source>
</reference>
<name>A0A183BK86_GLOPA</name>
<proteinExistence type="predicted"/>
<sequence>MIIVAPGSVSLTVSSVVNSTLDGFKSRWMMFFTWIVLGEDPSCARTRGQIERLDVVVFVSTSISYTAHSVPSSIVPICACIQRGLHRIGVDERREGQPPVRDEMRTLSSEEQTEPEDDNDLHTNALKACGEMNGIAHFF</sequence>
<reference evidence="3" key="2">
    <citation type="submission" date="2016-06" db="UniProtKB">
        <authorList>
            <consortium name="WormBaseParasite"/>
        </authorList>
    </citation>
    <scope>IDENTIFICATION</scope>
</reference>
<accession>A0A183BK86</accession>
<dbReference type="WBParaSite" id="GPLIN_000101600">
    <property type="protein sequence ID" value="GPLIN_000101600"/>
    <property type="gene ID" value="GPLIN_000101600"/>
</dbReference>
<dbReference type="AlphaFoldDB" id="A0A183BK86"/>
<evidence type="ECO:0000313" key="3">
    <source>
        <dbReference type="WBParaSite" id="GPLIN_000101600"/>
    </source>
</evidence>